<dbReference type="SUPFAM" id="SSF82171">
    <property type="entry name" value="DPP6 N-terminal domain-like"/>
    <property type="match status" value="1"/>
</dbReference>
<reference evidence="7" key="1">
    <citation type="journal article" date="2017" name="Nat. Ecol. Evol.">
        <title>Genome expansion and lineage-specific genetic innovations in the forest pathogenic fungi Armillaria.</title>
        <authorList>
            <person name="Sipos G."/>
            <person name="Prasanna A.N."/>
            <person name="Walter M.C."/>
            <person name="O'Connor E."/>
            <person name="Balint B."/>
            <person name="Krizsan K."/>
            <person name="Kiss B."/>
            <person name="Hess J."/>
            <person name="Varga T."/>
            <person name="Slot J."/>
            <person name="Riley R."/>
            <person name="Boka B."/>
            <person name="Rigling D."/>
            <person name="Barry K."/>
            <person name="Lee J."/>
            <person name="Mihaltcheva S."/>
            <person name="LaButti K."/>
            <person name="Lipzen A."/>
            <person name="Waldron R."/>
            <person name="Moloney N.M."/>
            <person name="Sperisen C."/>
            <person name="Kredics L."/>
            <person name="Vagvoelgyi C."/>
            <person name="Patrignani A."/>
            <person name="Fitzpatrick D."/>
            <person name="Nagy I."/>
            <person name="Doyle S."/>
            <person name="Anderson J.B."/>
            <person name="Grigoriev I.V."/>
            <person name="Gueldener U."/>
            <person name="Muensterkoetter M."/>
            <person name="Nagy L.G."/>
        </authorList>
    </citation>
    <scope>NUCLEOTIDE SEQUENCE [LARGE SCALE GENOMIC DNA]</scope>
    <source>
        <strain evidence="7">C18/9</strain>
    </source>
</reference>
<dbReference type="SUPFAM" id="SSF53474">
    <property type="entry name" value="alpha/beta-Hydrolases"/>
    <property type="match status" value="1"/>
</dbReference>
<dbReference type="PANTHER" id="PTHR42776">
    <property type="entry name" value="SERINE PEPTIDASE S9 FAMILY MEMBER"/>
    <property type="match status" value="1"/>
</dbReference>
<dbReference type="OrthoDB" id="43744at2759"/>
<keyword evidence="2" id="KW-0378">Hydrolase</keyword>
<evidence type="ECO:0000259" key="5">
    <source>
        <dbReference type="Pfam" id="PF00326"/>
    </source>
</evidence>
<dbReference type="GO" id="GO:0006508">
    <property type="term" value="P:proteolysis"/>
    <property type="evidence" value="ECO:0007669"/>
    <property type="project" value="InterPro"/>
</dbReference>
<dbReference type="GO" id="GO:0004252">
    <property type="term" value="F:serine-type endopeptidase activity"/>
    <property type="evidence" value="ECO:0007669"/>
    <property type="project" value="TreeGrafter"/>
</dbReference>
<gene>
    <name evidence="6" type="ORF">ARMOST_01964</name>
</gene>
<dbReference type="AlphaFoldDB" id="A0A284QQF5"/>
<dbReference type="PANTHER" id="PTHR42776:SF27">
    <property type="entry name" value="DIPEPTIDYL PEPTIDASE FAMILY MEMBER 6"/>
    <property type="match status" value="1"/>
</dbReference>
<evidence type="ECO:0000256" key="4">
    <source>
        <dbReference type="ARBA" id="ARBA00032829"/>
    </source>
</evidence>
<feature type="domain" description="Peptidase S9 prolyl oligopeptidase catalytic" evidence="5">
    <location>
        <begin position="471"/>
        <end position="677"/>
    </location>
</feature>
<name>A0A284QQF5_ARMOS</name>
<dbReference type="InterPro" id="IPR011659">
    <property type="entry name" value="WD40"/>
</dbReference>
<keyword evidence="3" id="KW-0720">Serine protease</keyword>
<dbReference type="Pfam" id="PF07676">
    <property type="entry name" value="PD40"/>
    <property type="match status" value="2"/>
</dbReference>
<dbReference type="InterPro" id="IPR011042">
    <property type="entry name" value="6-blade_b-propeller_TolB-like"/>
</dbReference>
<dbReference type="Gene3D" id="3.40.50.1820">
    <property type="entry name" value="alpha/beta hydrolase"/>
    <property type="match status" value="1"/>
</dbReference>
<evidence type="ECO:0000313" key="7">
    <source>
        <dbReference type="Proteomes" id="UP000219338"/>
    </source>
</evidence>
<evidence type="ECO:0000313" key="6">
    <source>
        <dbReference type="EMBL" id="SJK98695.1"/>
    </source>
</evidence>
<sequence>MLHTPSQIASSQKVRDISISPDGERVLYQVQQFYKSADRVLAELWLARIGVADSARQLTNGDFHDRAGIFHPFDSNMIIFLSDRSSPGKGGNIYSLRLTEDEVPTPLAVEPMKKGIQQFQISPDGKYIAFTAAGDGPTRGDRDDARRMGDKRGLSHLFLLNPITGEVSSMNRIRKDRHVESFTWSPDSKELLYRLREDRGPEAAEREVLLERVSVVSQDAPVTIDAYPRSPSGSNIWLSSDHILTLQSYDAANILDARTLYVRQGADKRALVRKLYGETEDAIRIIDMTNHSEGTSNGMIAVEIASDTDTRIDGISFSSSKIDEYEIHSLFRTQDEAIWFGAWDAKRVRSAIGVSYVFAAVLSSGIRHEAPNVWSVRIDDNKRCCGGSSLGSGIRMQLSSHLQWLVKAPQIKTEVIRWKSKDGVELSGLVRYPPNIDQRRDYTLPTILFLHGGPYRRDVPDYMPYFCNWREMLASAGYLVISPNYRGSQGKGHVFAHAAACGIGAFDWPDCQSMVHEVVARGLADPDRLGVAGWSHGGSLTAWGVTQTKTMFKAAIVGAGVSNWESMVMEAASPELEGALGGISPWNGRMNKTSRKESPVQRVAGVTTAVLILHGEKDERVPLGQGIGLYRSLKRTEGPCKDRAEMVVYPREPHGFVERKHAEDVMLRVLDHLRRWL</sequence>
<protein>
    <recommendedName>
        <fullName evidence="4">Dipeptidyl-peptidase V</fullName>
    </recommendedName>
</protein>
<dbReference type="Gene3D" id="2.120.10.30">
    <property type="entry name" value="TolB, C-terminal domain"/>
    <property type="match status" value="1"/>
</dbReference>
<organism evidence="6 7">
    <name type="scientific">Armillaria ostoyae</name>
    <name type="common">Armillaria root rot fungus</name>
    <dbReference type="NCBI Taxonomy" id="47428"/>
    <lineage>
        <taxon>Eukaryota</taxon>
        <taxon>Fungi</taxon>
        <taxon>Dikarya</taxon>
        <taxon>Basidiomycota</taxon>
        <taxon>Agaricomycotina</taxon>
        <taxon>Agaricomycetes</taxon>
        <taxon>Agaricomycetidae</taxon>
        <taxon>Agaricales</taxon>
        <taxon>Marasmiineae</taxon>
        <taxon>Physalacriaceae</taxon>
        <taxon>Armillaria</taxon>
    </lineage>
</organism>
<dbReference type="OMA" id="AVMGWSN"/>
<evidence type="ECO:0000256" key="1">
    <source>
        <dbReference type="ARBA" id="ARBA00010040"/>
    </source>
</evidence>
<dbReference type="InterPro" id="IPR001375">
    <property type="entry name" value="Peptidase_S9_cat"/>
</dbReference>
<accession>A0A284QQF5</accession>
<dbReference type="Proteomes" id="UP000219338">
    <property type="component" value="Unassembled WGS sequence"/>
</dbReference>
<dbReference type="EMBL" id="FUEG01000001">
    <property type="protein sequence ID" value="SJK98695.1"/>
    <property type="molecule type" value="Genomic_DNA"/>
</dbReference>
<keyword evidence="7" id="KW-1185">Reference proteome</keyword>
<comment type="similarity">
    <text evidence="1">Belongs to the peptidase S9C family.</text>
</comment>
<evidence type="ECO:0000256" key="3">
    <source>
        <dbReference type="ARBA" id="ARBA00022825"/>
    </source>
</evidence>
<dbReference type="InterPro" id="IPR029058">
    <property type="entry name" value="AB_hydrolase_fold"/>
</dbReference>
<keyword evidence="3" id="KW-0645">Protease</keyword>
<evidence type="ECO:0000256" key="2">
    <source>
        <dbReference type="ARBA" id="ARBA00022801"/>
    </source>
</evidence>
<proteinExistence type="inferred from homology"/>
<dbReference type="Pfam" id="PF00326">
    <property type="entry name" value="Peptidase_S9"/>
    <property type="match status" value="1"/>
</dbReference>
<dbReference type="STRING" id="47428.A0A284QQF5"/>